<name>A0ABY8CBJ2_9GAMM</name>
<dbReference type="EMBL" id="CP102381">
    <property type="protein sequence ID" value="WEJ63354.1"/>
    <property type="molecule type" value="Genomic_DNA"/>
</dbReference>
<reference evidence="4 5" key="1">
    <citation type="submission" date="2022-06" db="EMBL/GenBank/DDBJ databases">
        <title>Thiomicrohabdus sp. nov, an obligately chemolithoautotrophic, sulfur-oxidizing bacterium isolated from beach of Guanyin Mountain. Amoy.</title>
        <authorList>
            <person name="Zhu H."/>
        </authorList>
    </citation>
    <scope>NUCLEOTIDE SEQUENCE [LARGE SCALE GENOMIC DNA]</scope>
    <source>
        <strain evidence="4 5">XGS-01</strain>
    </source>
</reference>
<proteinExistence type="predicted"/>
<accession>A0ABY8CBJ2</accession>
<evidence type="ECO:0000256" key="1">
    <source>
        <dbReference type="ARBA" id="ARBA00022795"/>
    </source>
</evidence>
<evidence type="ECO:0000313" key="4">
    <source>
        <dbReference type="EMBL" id="WEJ63354.1"/>
    </source>
</evidence>
<feature type="region of interest" description="Disordered" evidence="2">
    <location>
        <begin position="1"/>
        <end position="21"/>
    </location>
</feature>
<dbReference type="PRINTS" id="PR01002">
    <property type="entry name" value="FLGFLGJ"/>
</dbReference>
<keyword evidence="5" id="KW-1185">Reference proteome</keyword>
<protein>
    <submittedName>
        <fullName evidence="4">Rod-binding protein</fullName>
    </submittedName>
</protein>
<sequence length="152" mass="16998">MEVPKLDTTQPNQSSNVQTYHNYTDVNALSGLKKQARDDQASALRPVAEQFEALFVQQILKESRKVSFDEGWLDSGQGDFYKDWSDKQLSLDLSSKGTLGFADSIVEQLAPTLPKMAQLKQESVYSDPQKPLDNTVSPLSTEQVVAFRQLSK</sequence>
<keyword evidence="1" id="KW-1005">Bacterial flagellum biogenesis</keyword>
<dbReference type="RefSeq" id="WP_275595607.1">
    <property type="nucleotide sequence ID" value="NZ_CP102381.1"/>
</dbReference>
<organism evidence="4 5">
    <name type="scientific">Thiomicrorhabdus lithotrophica</name>
    <dbReference type="NCBI Taxonomy" id="2949997"/>
    <lineage>
        <taxon>Bacteria</taxon>
        <taxon>Pseudomonadati</taxon>
        <taxon>Pseudomonadota</taxon>
        <taxon>Gammaproteobacteria</taxon>
        <taxon>Thiotrichales</taxon>
        <taxon>Piscirickettsiaceae</taxon>
        <taxon>Thiomicrorhabdus</taxon>
    </lineage>
</organism>
<dbReference type="Proteomes" id="UP001222275">
    <property type="component" value="Chromosome"/>
</dbReference>
<evidence type="ECO:0000259" key="3">
    <source>
        <dbReference type="Pfam" id="PF10135"/>
    </source>
</evidence>
<feature type="domain" description="Flagellar protein FlgJ N-terminal" evidence="3">
    <location>
        <begin position="61"/>
        <end position="108"/>
    </location>
</feature>
<dbReference type="InterPro" id="IPR019301">
    <property type="entry name" value="Flagellar_prot_FlgJ_N"/>
</dbReference>
<evidence type="ECO:0000256" key="2">
    <source>
        <dbReference type="SAM" id="MobiDB-lite"/>
    </source>
</evidence>
<evidence type="ECO:0000313" key="5">
    <source>
        <dbReference type="Proteomes" id="UP001222275"/>
    </source>
</evidence>
<feature type="compositionally biased region" description="Polar residues" evidence="2">
    <location>
        <begin position="7"/>
        <end position="21"/>
    </location>
</feature>
<dbReference type="Pfam" id="PF10135">
    <property type="entry name" value="Rod-binding"/>
    <property type="match status" value="1"/>
</dbReference>
<gene>
    <name evidence="4" type="ORF">NR989_03615</name>
</gene>